<protein>
    <recommendedName>
        <fullName evidence="4">DUF2141 domain-containing protein</fullName>
    </recommendedName>
</protein>
<dbReference type="EMBL" id="BAABCW010000013">
    <property type="protein sequence ID" value="GAA3514077.1"/>
    <property type="molecule type" value="Genomic_DNA"/>
</dbReference>
<feature type="chain" id="PRO_5046534805" description="DUF2141 domain-containing protein" evidence="1">
    <location>
        <begin position="22"/>
        <end position="139"/>
    </location>
</feature>
<dbReference type="RefSeq" id="WP_344928810.1">
    <property type="nucleotide sequence ID" value="NZ_BAABCW010000013.1"/>
</dbReference>
<organism evidence="2 3">
    <name type="scientific">Aquimarina addita</name>
    <dbReference type="NCBI Taxonomy" id="870485"/>
    <lineage>
        <taxon>Bacteria</taxon>
        <taxon>Pseudomonadati</taxon>
        <taxon>Bacteroidota</taxon>
        <taxon>Flavobacteriia</taxon>
        <taxon>Flavobacteriales</taxon>
        <taxon>Flavobacteriaceae</taxon>
        <taxon>Aquimarina</taxon>
    </lineage>
</organism>
<dbReference type="Proteomes" id="UP001500459">
    <property type="component" value="Unassembled WGS sequence"/>
</dbReference>
<dbReference type="SUPFAM" id="SSF49373">
    <property type="entry name" value="Invasin/intimin cell-adhesion fragments"/>
    <property type="match status" value="1"/>
</dbReference>
<proteinExistence type="predicted"/>
<feature type="signal peptide" evidence="1">
    <location>
        <begin position="1"/>
        <end position="21"/>
    </location>
</feature>
<dbReference type="InterPro" id="IPR008964">
    <property type="entry name" value="Invasin/intimin_cell_adhesion"/>
</dbReference>
<evidence type="ECO:0000256" key="1">
    <source>
        <dbReference type="SAM" id="SignalP"/>
    </source>
</evidence>
<comment type="caution">
    <text evidence="2">The sequence shown here is derived from an EMBL/GenBank/DDBJ whole genome shotgun (WGS) entry which is preliminary data.</text>
</comment>
<evidence type="ECO:0000313" key="2">
    <source>
        <dbReference type="EMBL" id="GAA3514077.1"/>
    </source>
</evidence>
<dbReference type="Pfam" id="PF09912">
    <property type="entry name" value="DUF2141"/>
    <property type="match status" value="1"/>
</dbReference>
<name>A0ABP6UNM5_9FLAO</name>
<sequence length="139" mass="15412">MKTLLLFFALTLINLTTNAQKSDKATITVTVPNVSGSDGHVLFSLYDETTFMTPSPIQRRKSEITNGIAKITFTNVPAGVYGITCIHDRNDNKRMDFDVNGMPTESYGVSNNNMSYGPPVWSDAKFEISTEELAIEIRL</sequence>
<keyword evidence="3" id="KW-1185">Reference proteome</keyword>
<evidence type="ECO:0000313" key="3">
    <source>
        <dbReference type="Proteomes" id="UP001500459"/>
    </source>
</evidence>
<evidence type="ECO:0008006" key="4">
    <source>
        <dbReference type="Google" id="ProtNLM"/>
    </source>
</evidence>
<gene>
    <name evidence="2" type="ORF">GCM10022393_29960</name>
</gene>
<reference evidence="3" key="1">
    <citation type="journal article" date="2019" name="Int. J. Syst. Evol. Microbiol.">
        <title>The Global Catalogue of Microorganisms (GCM) 10K type strain sequencing project: providing services to taxonomists for standard genome sequencing and annotation.</title>
        <authorList>
            <consortium name="The Broad Institute Genomics Platform"/>
            <consortium name="The Broad Institute Genome Sequencing Center for Infectious Disease"/>
            <person name="Wu L."/>
            <person name="Ma J."/>
        </authorList>
    </citation>
    <scope>NUCLEOTIDE SEQUENCE [LARGE SCALE GENOMIC DNA]</scope>
    <source>
        <strain evidence="3">JCM 17106</strain>
    </source>
</reference>
<accession>A0ABP6UNM5</accession>
<keyword evidence="1" id="KW-0732">Signal</keyword>
<dbReference type="InterPro" id="IPR018673">
    <property type="entry name" value="DUF2141"/>
</dbReference>